<reference evidence="2" key="1">
    <citation type="submission" date="2020-04" db="EMBL/GenBank/DDBJ databases">
        <title>Genome Assembly and Annotation of Botryosphaeria dothidea sdau 11-99, a Latent Pathogen of Apple Fruit Ring Rot in China.</title>
        <authorList>
            <person name="Yu C."/>
            <person name="Diao Y."/>
            <person name="Lu Q."/>
            <person name="Zhao J."/>
            <person name="Cui S."/>
            <person name="Peng C."/>
            <person name="He B."/>
            <person name="Liu H."/>
        </authorList>
    </citation>
    <scope>NUCLEOTIDE SEQUENCE [LARGE SCALE GENOMIC DNA]</scope>
    <source>
        <strain evidence="2">Sdau11-99</strain>
    </source>
</reference>
<feature type="chain" id="PRO_5034288372" evidence="1">
    <location>
        <begin position="27"/>
        <end position="273"/>
    </location>
</feature>
<dbReference type="AlphaFoldDB" id="A0A8H4IUP0"/>
<accession>A0A8H4IUP0</accession>
<organism evidence="2 3">
    <name type="scientific">Botryosphaeria dothidea</name>
    <dbReference type="NCBI Taxonomy" id="55169"/>
    <lineage>
        <taxon>Eukaryota</taxon>
        <taxon>Fungi</taxon>
        <taxon>Dikarya</taxon>
        <taxon>Ascomycota</taxon>
        <taxon>Pezizomycotina</taxon>
        <taxon>Dothideomycetes</taxon>
        <taxon>Dothideomycetes incertae sedis</taxon>
        <taxon>Botryosphaeriales</taxon>
        <taxon>Botryosphaeriaceae</taxon>
        <taxon>Botryosphaeria</taxon>
    </lineage>
</organism>
<dbReference type="Proteomes" id="UP000572817">
    <property type="component" value="Unassembled WGS sequence"/>
</dbReference>
<feature type="signal peptide" evidence="1">
    <location>
        <begin position="1"/>
        <end position="26"/>
    </location>
</feature>
<sequence>MVALQLPAPALGAIVLTLFNATPVLASPAEFLERRGYDSFSGFTRITDGAALSWYEPYAATGVNHAVVANPPGYKCFYGQSVNLPYVTGWKNFDTLWAINLLMLRGHNSEANNKILREKILQIAAETKTDARMILSMIIQESGGKLDVRCTGDNDVNCGIMQAAPGSVPFNLSNPAASIDTMIRNGVLGTPGSWPRGGPGYAWLFNGADGQSWFNLGGSGKPYRSLRAYNTGKVPNQDNLDATGGAGTVSYVNDIANRLIGWSGKNRGCGYSY</sequence>
<evidence type="ECO:0000313" key="2">
    <source>
        <dbReference type="EMBL" id="KAF4307531.1"/>
    </source>
</evidence>
<evidence type="ECO:0000256" key="1">
    <source>
        <dbReference type="SAM" id="SignalP"/>
    </source>
</evidence>
<dbReference type="Gene3D" id="1.10.530.10">
    <property type="match status" value="1"/>
</dbReference>
<dbReference type="OrthoDB" id="1193027at2759"/>
<dbReference type="InterPro" id="IPR023346">
    <property type="entry name" value="Lysozyme-like_dom_sf"/>
</dbReference>
<keyword evidence="3" id="KW-1185">Reference proteome</keyword>
<evidence type="ECO:0000313" key="3">
    <source>
        <dbReference type="Proteomes" id="UP000572817"/>
    </source>
</evidence>
<proteinExistence type="predicted"/>
<dbReference type="SUPFAM" id="SSF53955">
    <property type="entry name" value="Lysozyme-like"/>
    <property type="match status" value="1"/>
</dbReference>
<keyword evidence="1" id="KW-0732">Signal</keyword>
<comment type="caution">
    <text evidence="2">The sequence shown here is derived from an EMBL/GenBank/DDBJ whole genome shotgun (WGS) entry which is preliminary data.</text>
</comment>
<dbReference type="EMBL" id="WWBZ02000022">
    <property type="protein sequence ID" value="KAF4307531.1"/>
    <property type="molecule type" value="Genomic_DNA"/>
</dbReference>
<protein>
    <submittedName>
        <fullName evidence="2">Exo-beta- - protein</fullName>
    </submittedName>
</protein>
<name>A0A8H4IUP0_9PEZI</name>
<gene>
    <name evidence="2" type="ORF">GTA08_BOTSDO04121</name>
</gene>